<dbReference type="PANTHER" id="PTHR36811:SF2">
    <property type="entry name" value="OS08G0444440 PROTEIN"/>
    <property type="match status" value="1"/>
</dbReference>
<proteinExistence type="predicted"/>
<name>A0A317Y4R8_MAIZE</name>
<dbReference type="PANTHER" id="PTHR36811">
    <property type="entry name" value="OS08G0444440 PROTEIN"/>
    <property type="match status" value="1"/>
</dbReference>
<protein>
    <submittedName>
        <fullName evidence="1">Uncharacterized protein</fullName>
    </submittedName>
</protein>
<gene>
    <name evidence="1" type="ORF">Zm00014a_033561</name>
</gene>
<dbReference type="AlphaFoldDB" id="A0A317Y4R8"/>
<dbReference type="EMBL" id="NCVQ01000001">
    <property type="protein sequence ID" value="PWZ53226.1"/>
    <property type="molecule type" value="Genomic_DNA"/>
</dbReference>
<comment type="caution">
    <text evidence="1">The sequence shown here is derived from an EMBL/GenBank/DDBJ whole genome shotgun (WGS) entry which is preliminary data.</text>
</comment>
<dbReference type="ExpressionAtlas" id="A0A317Y4R8">
    <property type="expression patterns" value="baseline and differential"/>
</dbReference>
<evidence type="ECO:0000313" key="1">
    <source>
        <dbReference type="EMBL" id="PWZ53226.1"/>
    </source>
</evidence>
<reference evidence="1" key="1">
    <citation type="journal article" date="2018" name="Nat. Genet.">
        <title>Extensive intraspecific gene order and gene structural variations between Mo17 and other maize genomes.</title>
        <authorList>
            <person name="Sun S."/>
            <person name="Zhou Y."/>
            <person name="Chen J."/>
            <person name="Shi J."/>
            <person name="Zhao H."/>
            <person name="Zhao H."/>
            <person name="Song W."/>
            <person name="Zhang M."/>
            <person name="Cui Y."/>
            <person name="Dong X."/>
            <person name="Liu H."/>
            <person name="Ma X."/>
            <person name="Jiao Y."/>
            <person name="Wang B."/>
            <person name="Wei X."/>
            <person name="Stein J.C."/>
            <person name="Glaubitz J.C."/>
            <person name="Lu F."/>
            <person name="Yu G."/>
            <person name="Liang C."/>
            <person name="Fengler K."/>
            <person name="Li B."/>
            <person name="Rafalski A."/>
            <person name="Schnable P.S."/>
            <person name="Ware D.H."/>
            <person name="Buckler E.S."/>
            <person name="Lai J."/>
        </authorList>
    </citation>
    <scope>NUCLEOTIDE SEQUENCE [LARGE SCALE GENOMIC DNA]</scope>
    <source>
        <tissue evidence="1">Seedling</tissue>
    </source>
</reference>
<accession>A0A317Y4R8</accession>
<dbReference type="Proteomes" id="UP000251960">
    <property type="component" value="Chromosome 1"/>
</dbReference>
<sequence>MEKKDLLAVRKRLPAAAAKRRHKAVTPAKAGAGRLAKVIAGYLASDSYMYAPLISAPPSLPPPPPASSVAPSATPLISTPAQVYKLCQSYGVNPEGRVMVNNLFGGQHDLWKRKKSHWCKNTEALCKLHSLSRSICGHVLGAVLLA</sequence>
<organism evidence="1">
    <name type="scientific">Zea mays</name>
    <name type="common">Maize</name>
    <dbReference type="NCBI Taxonomy" id="4577"/>
    <lineage>
        <taxon>Eukaryota</taxon>
        <taxon>Viridiplantae</taxon>
        <taxon>Streptophyta</taxon>
        <taxon>Embryophyta</taxon>
        <taxon>Tracheophyta</taxon>
        <taxon>Spermatophyta</taxon>
        <taxon>Magnoliopsida</taxon>
        <taxon>Liliopsida</taxon>
        <taxon>Poales</taxon>
        <taxon>Poaceae</taxon>
        <taxon>PACMAD clade</taxon>
        <taxon>Panicoideae</taxon>
        <taxon>Andropogonodae</taxon>
        <taxon>Andropogoneae</taxon>
        <taxon>Tripsacinae</taxon>
        <taxon>Zea</taxon>
    </lineage>
</organism>